<keyword evidence="3 6" id="KW-0853">WD repeat</keyword>
<dbReference type="InterPro" id="IPR036322">
    <property type="entry name" value="WD40_repeat_dom_sf"/>
</dbReference>
<comment type="caution">
    <text evidence="7">The sequence shown here is derived from an EMBL/GenBank/DDBJ whole genome shotgun (WGS) entry which is preliminary data.</text>
</comment>
<dbReference type="InterPro" id="IPR015943">
    <property type="entry name" value="WD40/YVTN_repeat-like_dom_sf"/>
</dbReference>
<dbReference type="InterPro" id="IPR019775">
    <property type="entry name" value="WD40_repeat_CS"/>
</dbReference>
<dbReference type="PROSITE" id="PS50294">
    <property type="entry name" value="WD_REPEATS_REGION"/>
    <property type="match status" value="1"/>
</dbReference>
<evidence type="ECO:0000256" key="5">
    <source>
        <dbReference type="ARBA" id="ARBA00023242"/>
    </source>
</evidence>
<evidence type="ECO:0000313" key="8">
    <source>
        <dbReference type="Proteomes" id="UP000494206"/>
    </source>
</evidence>
<dbReference type="SMART" id="SM00320">
    <property type="entry name" value="WD40"/>
    <property type="match status" value="4"/>
</dbReference>
<dbReference type="Proteomes" id="UP000494206">
    <property type="component" value="Unassembled WGS sequence"/>
</dbReference>
<evidence type="ECO:0000256" key="1">
    <source>
        <dbReference type="ARBA" id="ARBA00004123"/>
    </source>
</evidence>
<dbReference type="GO" id="GO:0048188">
    <property type="term" value="C:Set1C/COMPASS complex"/>
    <property type="evidence" value="ECO:0007669"/>
    <property type="project" value="TreeGrafter"/>
</dbReference>
<comment type="subcellular location">
    <subcellularLocation>
        <location evidence="1">Nucleus</location>
    </subcellularLocation>
</comment>
<feature type="repeat" description="WD" evidence="6">
    <location>
        <begin position="101"/>
        <end position="141"/>
    </location>
</feature>
<name>A0A8S1FDA9_9PELO</name>
<dbReference type="Pfam" id="PF00400">
    <property type="entry name" value="WD40"/>
    <property type="match status" value="2"/>
</dbReference>
<reference evidence="7 8" key="1">
    <citation type="submission" date="2020-04" db="EMBL/GenBank/DDBJ databases">
        <authorList>
            <person name="Laetsch R D."/>
            <person name="Stevens L."/>
            <person name="Kumar S."/>
            <person name="Blaxter L. M."/>
        </authorList>
    </citation>
    <scope>NUCLEOTIDE SEQUENCE [LARGE SCALE GENOMIC DNA]</scope>
</reference>
<dbReference type="SUPFAM" id="SSF50978">
    <property type="entry name" value="WD40 repeat-like"/>
    <property type="match status" value="1"/>
</dbReference>
<sequence length="309" mass="34412">MYISKPILKSMEMGKTYPGKEVICMDYEAGGNHFVAGTKGDEILIYDMSTGERKKILHSKKYGVGHIRFFNAAKNAVHSSTKVNHVVRYLSLEENKYISYFIGHQDSVTGLYTTPSGMLLTSSLDKTLRLWDIKSNASLGIINFAAPVVTSYDPDSVVFGVGISSTRIALYDVRSYEKGPFNTLHVKAPGFEADWTHLMFSPCGKRILLCTNGTGLILLDAFSGKVLSVLRGHKNDHNEPLEATFTNNSEFVLCGSSDRRIYAWELKNYTICHSFSGHDTTPRIVQHSLKDINFASADSDKLALWCPTF</sequence>
<dbReference type="InterPro" id="IPR001680">
    <property type="entry name" value="WD40_rpt"/>
</dbReference>
<keyword evidence="8" id="KW-1185">Reference proteome</keyword>
<gene>
    <name evidence="7" type="ORF">CBOVIS_LOCUS11904</name>
</gene>
<proteinExistence type="inferred from homology"/>
<dbReference type="AlphaFoldDB" id="A0A8S1FDA9"/>
<comment type="similarity">
    <text evidence="2">Belongs to the WD repeat SWD2 family.</text>
</comment>
<dbReference type="EMBL" id="CADEPM010000010">
    <property type="protein sequence ID" value="CAB3410372.1"/>
    <property type="molecule type" value="Genomic_DNA"/>
</dbReference>
<dbReference type="PANTHER" id="PTHR19861:SF0">
    <property type="entry name" value="WD REPEAT-CONTAINING PROTEIN 82"/>
    <property type="match status" value="1"/>
</dbReference>
<evidence type="ECO:0000256" key="6">
    <source>
        <dbReference type="PROSITE-ProRule" id="PRU00221"/>
    </source>
</evidence>
<dbReference type="GO" id="GO:0003682">
    <property type="term" value="F:chromatin binding"/>
    <property type="evidence" value="ECO:0007669"/>
    <property type="project" value="TreeGrafter"/>
</dbReference>
<dbReference type="PROSITE" id="PS50082">
    <property type="entry name" value="WD_REPEATS_2"/>
    <property type="match status" value="1"/>
</dbReference>
<organism evidence="7 8">
    <name type="scientific">Caenorhabditis bovis</name>
    <dbReference type="NCBI Taxonomy" id="2654633"/>
    <lineage>
        <taxon>Eukaryota</taxon>
        <taxon>Metazoa</taxon>
        <taxon>Ecdysozoa</taxon>
        <taxon>Nematoda</taxon>
        <taxon>Chromadorea</taxon>
        <taxon>Rhabditida</taxon>
        <taxon>Rhabditina</taxon>
        <taxon>Rhabditomorpha</taxon>
        <taxon>Rhabditoidea</taxon>
        <taxon>Rhabditidae</taxon>
        <taxon>Peloderinae</taxon>
        <taxon>Caenorhabditis</taxon>
    </lineage>
</organism>
<evidence type="ECO:0000313" key="7">
    <source>
        <dbReference type="EMBL" id="CAB3410372.1"/>
    </source>
</evidence>
<accession>A0A8S1FDA9</accession>
<dbReference type="InterPro" id="IPR037867">
    <property type="entry name" value="Swd2/WDR82"/>
</dbReference>
<keyword evidence="5" id="KW-0539">Nucleus</keyword>
<dbReference type="GO" id="GO:0016070">
    <property type="term" value="P:RNA metabolic process"/>
    <property type="evidence" value="ECO:0007669"/>
    <property type="project" value="UniProtKB-ARBA"/>
</dbReference>
<evidence type="ECO:0000256" key="3">
    <source>
        <dbReference type="ARBA" id="ARBA00022574"/>
    </source>
</evidence>
<dbReference type="OrthoDB" id="27537at2759"/>
<evidence type="ECO:0000256" key="2">
    <source>
        <dbReference type="ARBA" id="ARBA00005616"/>
    </source>
</evidence>
<dbReference type="Gene3D" id="2.130.10.10">
    <property type="entry name" value="YVTN repeat-like/Quinoprotein amine dehydrogenase"/>
    <property type="match status" value="1"/>
</dbReference>
<dbReference type="PROSITE" id="PS00678">
    <property type="entry name" value="WD_REPEATS_1"/>
    <property type="match status" value="1"/>
</dbReference>
<evidence type="ECO:0000256" key="4">
    <source>
        <dbReference type="ARBA" id="ARBA00022737"/>
    </source>
</evidence>
<evidence type="ECO:0008006" key="9">
    <source>
        <dbReference type="Google" id="ProtNLM"/>
    </source>
</evidence>
<dbReference type="PANTHER" id="PTHR19861">
    <property type="entry name" value="WD40 REPEAT PROTEIN SWD2"/>
    <property type="match status" value="1"/>
</dbReference>
<protein>
    <recommendedName>
        <fullName evidence="9">Anaphase-promoting complex subunit 4 WD40 domain-containing protein</fullName>
    </recommendedName>
</protein>
<keyword evidence="4" id="KW-0677">Repeat</keyword>